<protein>
    <recommendedName>
        <fullName evidence="9">PDZ domain-containing protein</fullName>
    </recommendedName>
</protein>
<dbReference type="InterPro" id="IPR001940">
    <property type="entry name" value="Peptidase_S1C"/>
</dbReference>
<dbReference type="SMART" id="SM00228">
    <property type="entry name" value="PDZ"/>
    <property type="match status" value="2"/>
</dbReference>
<dbReference type="AlphaFoldDB" id="A0A1F5YGY1"/>
<evidence type="ECO:0000256" key="2">
    <source>
        <dbReference type="ARBA" id="ARBA00022670"/>
    </source>
</evidence>
<proteinExistence type="inferred from homology"/>
<name>A0A1F5YGY1_9BACT</name>
<feature type="binding site" evidence="8">
    <location>
        <position position="162"/>
    </location>
    <ligand>
        <name>substrate</name>
    </ligand>
</feature>
<feature type="binding site" evidence="8">
    <location>
        <position position="132"/>
    </location>
    <ligand>
        <name>substrate</name>
    </ligand>
</feature>
<feature type="active site" description="Charge relay system" evidence="7">
    <location>
        <position position="238"/>
    </location>
</feature>
<gene>
    <name evidence="10" type="ORF">A2Z86_06230</name>
</gene>
<keyword evidence="4" id="KW-0677">Repeat</keyword>
<comment type="similarity">
    <text evidence="1">Belongs to the peptidase S1C family.</text>
</comment>
<dbReference type="InterPro" id="IPR036034">
    <property type="entry name" value="PDZ_sf"/>
</dbReference>
<feature type="domain" description="PDZ" evidence="9">
    <location>
        <begin position="404"/>
        <end position="460"/>
    </location>
</feature>
<dbReference type="Pfam" id="PF13180">
    <property type="entry name" value="PDZ_2"/>
    <property type="match status" value="2"/>
</dbReference>
<dbReference type="EMBL" id="MFIV01000025">
    <property type="protein sequence ID" value="OGF99383.1"/>
    <property type="molecule type" value="Genomic_DNA"/>
</dbReference>
<dbReference type="PANTHER" id="PTHR22939:SF129">
    <property type="entry name" value="SERINE PROTEASE HTRA2, MITOCHONDRIAL"/>
    <property type="match status" value="1"/>
</dbReference>
<dbReference type="GO" id="GO:0004252">
    <property type="term" value="F:serine-type endopeptidase activity"/>
    <property type="evidence" value="ECO:0007669"/>
    <property type="project" value="InterPro"/>
</dbReference>
<evidence type="ECO:0000256" key="8">
    <source>
        <dbReference type="PIRSR" id="PIRSR611782-2"/>
    </source>
</evidence>
<feature type="domain" description="PDZ" evidence="9">
    <location>
        <begin position="282"/>
        <end position="373"/>
    </location>
</feature>
<reference evidence="10 11" key="1">
    <citation type="journal article" date="2016" name="Nat. Commun.">
        <title>Thousands of microbial genomes shed light on interconnected biogeochemical processes in an aquifer system.</title>
        <authorList>
            <person name="Anantharaman K."/>
            <person name="Brown C.T."/>
            <person name="Hug L.A."/>
            <person name="Sharon I."/>
            <person name="Castelle C.J."/>
            <person name="Probst A.J."/>
            <person name="Thomas B.C."/>
            <person name="Singh A."/>
            <person name="Wilkins M.J."/>
            <person name="Karaoz U."/>
            <person name="Brodie E.L."/>
            <person name="Williams K.H."/>
            <person name="Hubbard S.S."/>
            <person name="Banfield J.F."/>
        </authorList>
    </citation>
    <scope>NUCLEOTIDE SEQUENCE [LARGE SCALE GENOMIC DNA]</scope>
</reference>
<dbReference type="PRINTS" id="PR00834">
    <property type="entry name" value="PROTEASES2C"/>
</dbReference>
<dbReference type="Proteomes" id="UP000176992">
    <property type="component" value="Unassembled WGS sequence"/>
</dbReference>
<dbReference type="InterPro" id="IPR001478">
    <property type="entry name" value="PDZ"/>
</dbReference>
<comment type="caution">
    <text evidence="10">The sequence shown here is derived from an EMBL/GenBank/DDBJ whole genome shotgun (WGS) entry which is preliminary data.</text>
</comment>
<accession>A0A1F5YGY1</accession>
<dbReference type="Pfam" id="PF13365">
    <property type="entry name" value="Trypsin_2"/>
    <property type="match status" value="1"/>
</dbReference>
<dbReference type="NCBIfam" id="TIGR02037">
    <property type="entry name" value="degP_htrA_DO"/>
    <property type="match status" value="1"/>
</dbReference>
<evidence type="ECO:0000256" key="5">
    <source>
        <dbReference type="ARBA" id="ARBA00022801"/>
    </source>
</evidence>
<evidence type="ECO:0000259" key="9">
    <source>
        <dbReference type="PROSITE" id="PS50106"/>
    </source>
</evidence>
<dbReference type="SUPFAM" id="SSF50494">
    <property type="entry name" value="Trypsin-like serine proteases"/>
    <property type="match status" value="1"/>
</dbReference>
<keyword evidence="5" id="KW-0378">Hydrolase</keyword>
<dbReference type="Gene3D" id="2.40.10.120">
    <property type="match status" value="1"/>
</dbReference>
<feature type="active site" description="Charge relay system" evidence="7">
    <location>
        <position position="162"/>
    </location>
</feature>
<evidence type="ECO:0000256" key="3">
    <source>
        <dbReference type="ARBA" id="ARBA00022729"/>
    </source>
</evidence>
<feature type="active site" description="Charge relay system" evidence="7">
    <location>
        <position position="132"/>
    </location>
</feature>
<dbReference type="SUPFAM" id="SSF50156">
    <property type="entry name" value="PDZ domain-like"/>
    <property type="match status" value="2"/>
</dbReference>
<evidence type="ECO:0000256" key="1">
    <source>
        <dbReference type="ARBA" id="ARBA00010541"/>
    </source>
</evidence>
<keyword evidence="3" id="KW-0732">Signal</keyword>
<dbReference type="PANTHER" id="PTHR22939">
    <property type="entry name" value="SERINE PROTEASE FAMILY S1C HTRA-RELATED"/>
    <property type="match status" value="1"/>
</dbReference>
<dbReference type="Gene3D" id="2.30.42.10">
    <property type="match status" value="2"/>
</dbReference>
<feature type="binding site" evidence="8">
    <location>
        <begin position="236"/>
        <end position="238"/>
    </location>
    <ligand>
        <name>substrate</name>
    </ligand>
</feature>
<evidence type="ECO:0000256" key="6">
    <source>
        <dbReference type="ARBA" id="ARBA00022825"/>
    </source>
</evidence>
<dbReference type="GO" id="GO:0006508">
    <property type="term" value="P:proteolysis"/>
    <property type="evidence" value="ECO:0007669"/>
    <property type="project" value="UniProtKB-KW"/>
</dbReference>
<evidence type="ECO:0000313" key="10">
    <source>
        <dbReference type="EMBL" id="OGF99383.1"/>
    </source>
</evidence>
<dbReference type="FunFam" id="2.40.10.10:FF:000001">
    <property type="entry name" value="Periplasmic serine protease DegS"/>
    <property type="match status" value="1"/>
</dbReference>
<keyword evidence="2" id="KW-0645">Protease</keyword>
<dbReference type="InterPro" id="IPR009003">
    <property type="entry name" value="Peptidase_S1_PA"/>
</dbReference>
<dbReference type="PROSITE" id="PS50106">
    <property type="entry name" value="PDZ"/>
    <property type="match status" value="2"/>
</dbReference>
<organism evidence="10 11">
    <name type="scientific">Candidatus Glassbacteria bacterium GWA2_58_10</name>
    <dbReference type="NCBI Taxonomy" id="1817865"/>
    <lineage>
        <taxon>Bacteria</taxon>
        <taxon>Candidatus Glassiibacteriota</taxon>
    </lineage>
</organism>
<dbReference type="InterPro" id="IPR011782">
    <property type="entry name" value="Pept_S1C_Do"/>
</dbReference>
<dbReference type="PROSITE" id="PS51257">
    <property type="entry name" value="PROKAR_LIPOPROTEIN"/>
    <property type="match status" value="1"/>
</dbReference>
<evidence type="ECO:0000313" key="11">
    <source>
        <dbReference type="Proteomes" id="UP000176992"/>
    </source>
</evidence>
<dbReference type="CDD" id="cd10839">
    <property type="entry name" value="cpPDZ1_DegP-like"/>
    <property type="match status" value="1"/>
</dbReference>
<evidence type="ECO:0000256" key="7">
    <source>
        <dbReference type="PIRSR" id="PIRSR611782-1"/>
    </source>
</evidence>
<sequence length="495" mass="52194">MMRMNNYLSRLSLIFIFALILSACSGNPMLAVKALAAQPHFGADAPPLAPLEQRAPGFKQVFADVAEQVIPVVVSIRSAKVVQVPNFNPFDFFFGGPGDQQVPEQGQREQRQEGIGSGVIVSSDGYILTNNHVVEGADDLTVTLSDNREFTAKIIGTDPPSDIAVIKLDGAKNLRVAHLGDSDKLRIGELVMAIGSPYGLPETVTMGIVSASGRSTGGNINAYENFIQTDAAINPGNSGGALVNLDGSVVGINSAIFSRSGGNQGIGFAIPINMARQIMDALISEGRVSRGYLGVNIQDVDSDMADQLGVKPNSGVVVTGVREGTPAEKAGLKEYDVITAVDGAKVTSTTELRNKVAMIKPGTKTNFTVQREGKDMNFSVVLAELDENLLAGAPSSEKKVDKTGLTLQNLTPEVRRQAGLDDSQKGVIIVGVDPSSTAAASRLRQGDIILEANRKEVNSVAEFNRAISGVSGDTVLLRIERGGGTFFATLKLSGK</sequence>
<keyword evidence="6" id="KW-0720">Serine protease</keyword>
<evidence type="ECO:0000256" key="4">
    <source>
        <dbReference type="ARBA" id="ARBA00022737"/>
    </source>
</evidence>